<dbReference type="InterPro" id="IPR023214">
    <property type="entry name" value="HAD_sf"/>
</dbReference>
<dbReference type="KEGG" id="dvl:Dvul_2594"/>
<dbReference type="NCBIfam" id="TIGR01681">
    <property type="entry name" value="HAD-SF-IIIC"/>
    <property type="match status" value="1"/>
</dbReference>
<gene>
    <name evidence="1" type="ordered locus">Dvul_2594</name>
</gene>
<accession>A0A0H3AB20</accession>
<dbReference type="Gene3D" id="3.40.50.1110">
    <property type="entry name" value="SGNH hydrolase"/>
    <property type="match status" value="1"/>
</dbReference>
<dbReference type="Gene3D" id="3.40.50.1000">
    <property type="entry name" value="HAD superfamily/HAD-like"/>
    <property type="match status" value="1"/>
</dbReference>
<dbReference type="InterPro" id="IPR016181">
    <property type="entry name" value="Acyl_CoA_acyltransferase"/>
</dbReference>
<evidence type="ECO:0000313" key="1">
    <source>
        <dbReference type="EMBL" id="ABM29609.1"/>
    </source>
</evidence>
<dbReference type="EMBL" id="CP000527">
    <property type="protein sequence ID" value="ABM29609.1"/>
    <property type="molecule type" value="Genomic_DNA"/>
</dbReference>
<reference evidence="2" key="1">
    <citation type="journal article" date="2009" name="Environ. Microbiol.">
        <title>Contribution of mobile genetic elements to Desulfovibrio vulgaris genome plasticity.</title>
        <authorList>
            <person name="Walker C.B."/>
            <person name="Stolyar S."/>
            <person name="Chivian D."/>
            <person name="Pinel N."/>
            <person name="Gabster J.A."/>
            <person name="Dehal P.S."/>
            <person name="He Z."/>
            <person name="Yang Z.K."/>
            <person name="Yen H.C."/>
            <person name="Zhou J."/>
            <person name="Wall J.D."/>
            <person name="Hazen T.C."/>
            <person name="Arkin A.P."/>
            <person name="Stahl D.A."/>
        </authorList>
    </citation>
    <scope>NUCLEOTIDE SEQUENCE [LARGE SCALE GENOMIC DNA]</scope>
    <source>
        <strain evidence="2">DP4</strain>
    </source>
</reference>
<evidence type="ECO:0000313" key="2">
    <source>
        <dbReference type="Proteomes" id="UP000009173"/>
    </source>
</evidence>
<dbReference type="Gene3D" id="3.40.630.30">
    <property type="match status" value="1"/>
</dbReference>
<dbReference type="InterPro" id="IPR036412">
    <property type="entry name" value="HAD-like_sf"/>
</dbReference>
<dbReference type="InterPro" id="IPR036514">
    <property type="entry name" value="SGNH_hydro_sf"/>
</dbReference>
<organism evidence="1 2">
    <name type="scientific">Nitratidesulfovibrio vulgaris (strain DP4)</name>
    <name type="common">Desulfovibrio vulgaris</name>
    <dbReference type="NCBI Taxonomy" id="391774"/>
    <lineage>
        <taxon>Bacteria</taxon>
        <taxon>Pseudomonadati</taxon>
        <taxon>Thermodesulfobacteriota</taxon>
        <taxon>Desulfovibrionia</taxon>
        <taxon>Desulfovibrionales</taxon>
        <taxon>Desulfovibrionaceae</taxon>
        <taxon>Nitratidesulfovibrio</taxon>
    </lineage>
</organism>
<dbReference type="SUPFAM" id="SSF55729">
    <property type="entry name" value="Acyl-CoA N-acyltransferases (Nat)"/>
    <property type="match status" value="1"/>
</dbReference>
<dbReference type="InterPro" id="IPR010037">
    <property type="entry name" value="FkbH_domain"/>
</dbReference>
<sequence length="549" mass="62563">MITILSNVTMSGPWFSKTLQQLTGVQINIPDGYNVWAQALLNPDSTLLNSQAVFLILDGSELLGRTCPRDVDYVQSIQPYISLLQQFITSHPAVPFFVSTLDIPQRQILPLVGTRSEMRAMAFWREQLELLGLPICELAEIAANMGRNQFYSSKMWYFGSLPFSMTGEKALAEECFRCWKALHGKRKKCLVLDLDNTLWGGVIGEDGIGGIILGPTKEGAIYQDFQRFILELKQLGVLLAVVSKNNPEDALEAIRKHPNMVLREEDFVAIKANWDPKPVNIANLAKELNIGLDSFVFIDDNPVERASVKIALPDVEVPEFPQNTVFLESFILDIARVLFPTLRLTSEDLKKSEQYRAENIRLEEKRKFENLAEYLTSLDMKLHIRAVTEYDVDRASQLTQKTNQFNLTTRRYTEANIRHMMQSSDWQLWIGELEDRFGKYGKVILCIVQKQNDVAYVDTFLMSCRVMGRNVETAFLSEIEQLLLASGTHKIVSYYVISQKNSLVSDFWTRHDYQETGRDNMSTVYSKDIPPTSIKHVGLTILHDSKPTQ</sequence>
<name>A0A0H3AB20_NITV4</name>
<dbReference type="SUPFAM" id="SSF56784">
    <property type="entry name" value="HAD-like"/>
    <property type="match status" value="1"/>
</dbReference>
<dbReference type="InterPro" id="IPR010033">
    <property type="entry name" value="HAD_SF_ppase_IIIC"/>
</dbReference>
<dbReference type="Proteomes" id="UP000009173">
    <property type="component" value="Chromosome"/>
</dbReference>
<proteinExistence type="predicted"/>
<dbReference type="GO" id="GO:0016788">
    <property type="term" value="F:hydrolase activity, acting on ester bonds"/>
    <property type="evidence" value="ECO:0007669"/>
    <property type="project" value="UniProtKB-ARBA"/>
</dbReference>
<dbReference type="RefSeq" id="WP_011792957.1">
    <property type="nucleotide sequence ID" value="NC_008751.1"/>
</dbReference>
<protein>
    <submittedName>
        <fullName evidence="1">FkbH like protein</fullName>
    </submittedName>
</protein>
<dbReference type="HOGENOM" id="CLU_018095_1_0_7"/>
<dbReference type="AlphaFoldDB" id="A0A0H3AB20"/>
<dbReference type="NCBIfam" id="TIGR01686">
    <property type="entry name" value="FkbH"/>
    <property type="match status" value="1"/>
</dbReference>